<dbReference type="Proteomes" id="UP000283269">
    <property type="component" value="Unassembled WGS sequence"/>
</dbReference>
<dbReference type="EMBL" id="NHYD01003415">
    <property type="protein sequence ID" value="PPQ78526.1"/>
    <property type="molecule type" value="Genomic_DNA"/>
</dbReference>
<reference evidence="2 3" key="1">
    <citation type="journal article" date="2018" name="Evol. Lett.">
        <title>Horizontal gene cluster transfer increased hallucinogenic mushroom diversity.</title>
        <authorList>
            <person name="Reynolds H.T."/>
            <person name="Vijayakumar V."/>
            <person name="Gluck-Thaler E."/>
            <person name="Korotkin H.B."/>
            <person name="Matheny P.B."/>
            <person name="Slot J.C."/>
        </authorList>
    </citation>
    <scope>NUCLEOTIDE SEQUENCE [LARGE SCALE GENOMIC DNA]</scope>
    <source>
        <strain evidence="2 3">2631</strain>
    </source>
</reference>
<keyword evidence="1" id="KW-0812">Transmembrane</keyword>
<dbReference type="PANTHER" id="PTHR28254:SF1">
    <property type="entry name" value="CYTOCHROME B-C1 COMPLEX SUBUNIT 10, MITOCHONDRIAL"/>
    <property type="match status" value="1"/>
</dbReference>
<proteinExistence type="predicted"/>
<keyword evidence="3" id="KW-1185">Reference proteome</keyword>
<comment type="caution">
    <text evidence="2">The sequence shown here is derived from an EMBL/GenBank/DDBJ whole genome shotgun (WGS) entry which is preliminary data.</text>
</comment>
<feature type="transmembrane region" description="Helical" evidence="1">
    <location>
        <begin position="26"/>
        <end position="47"/>
    </location>
</feature>
<dbReference type="GO" id="GO:0006122">
    <property type="term" value="P:mitochondrial electron transport, ubiquinol to cytochrome c"/>
    <property type="evidence" value="ECO:0007669"/>
    <property type="project" value="InterPro"/>
</dbReference>
<dbReference type="STRING" id="93625.A0A409WJ23"/>
<evidence type="ECO:0000256" key="1">
    <source>
        <dbReference type="SAM" id="Phobius"/>
    </source>
</evidence>
<gene>
    <name evidence="2" type="ORF">CVT25_011798</name>
</gene>
<protein>
    <submittedName>
        <fullName evidence="2">Uncharacterized protein</fullName>
    </submittedName>
</protein>
<dbReference type="AlphaFoldDB" id="A0A409WJ23"/>
<dbReference type="OrthoDB" id="2391627at2759"/>
<accession>A0A409WJ23</accession>
<dbReference type="InterPro" id="IPR019182">
    <property type="entry name" value="Cytochrome_b-c1_su10_fun"/>
</dbReference>
<dbReference type="InParanoid" id="A0A409WJ23"/>
<organism evidence="2 3">
    <name type="scientific">Psilocybe cyanescens</name>
    <dbReference type="NCBI Taxonomy" id="93625"/>
    <lineage>
        <taxon>Eukaryota</taxon>
        <taxon>Fungi</taxon>
        <taxon>Dikarya</taxon>
        <taxon>Basidiomycota</taxon>
        <taxon>Agaricomycotina</taxon>
        <taxon>Agaricomycetes</taxon>
        <taxon>Agaricomycetidae</taxon>
        <taxon>Agaricales</taxon>
        <taxon>Agaricineae</taxon>
        <taxon>Strophariaceae</taxon>
        <taxon>Psilocybe</taxon>
    </lineage>
</organism>
<evidence type="ECO:0000313" key="2">
    <source>
        <dbReference type="EMBL" id="PPQ78526.1"/>
    </source>
</evidence>
<dbReference type="PANTHER" id="PTHR28254">
    <property type="entry name" value="CYTOCHROME B-C1 COMPLEX SUBUNIT 10"/>
    <property type="match status" value="1"/>
</dbReference>
<keyword evidence="1" id="KW-0472">Membrane</keyword>
<evidence type="ECO:0000313" key="3">
    <source>
        <dbReference type="Proteomes" id="UP000283269"/>
    </source>
</evidence>
<dbReference type="Pfam" id="PF09796">
    <property type="entry name" value="QCR10"/>
    <property type="match status" value="1"/>
</dbReference>
<keyword evidence="1" id="KW-1133">Transmembrane helix</keyword>
<name>A0A409WJ23_PSICY</name>
<dbReference type="GO" id="GO:0005739">
    <property type="term" value="C:mitochondrion"/>
    <property type="evidence" value="ECO:0007669"/>
    <property type="project" value="GOC"/>
</dbReference>
<sequence>MTRLVLHRQSPLGATINVTKRWSSSLGIWGASAGAAALLLLSVTPLVRREVLEKVPVLGSYYEDKTPASDKSV</sequence>